<comment type="similarity">
    <text evidence="5">Belongs to the protein kinase superfamily. STE Ser/Thr protein kinase family. MAP kinase kinase subfamily.</text>
</comment>
<dbReference type="InterPro" id="IPR011009">
    <property type="entry name" value="Kinase-like_dom_sf"/>
</dbReference>
<dbReference type="InterPro" id="IPR008271">
    <property type="entry name" value="Ser/Thr_kinase_AS"/>
</dbReference>
<dbReference type="AlphaFoldDB" id="A0A1W5CST7"/>
<feature type="region of interest" description="Disordered" evidence="7">
    <location>
        <begin position="671"/>
        <end position="695"/>
    </location>
</feature>
<dbReference type="PANTHER" id="PTHR48013">
    <property type="entry name" value="DUAL SPECIFICITY MITOGEN-ACTIVATED PROTEIN KINASE KINASE 5-RELATED"/>
    <property type="match status" value="1"/>
</dbReference>
<dbReference type="Proteomes" id="UP000192927">
    <property type="component" value="Unassembled WGS sequence"/>
</dbReference>
<proteinExistence type="inferred from homology"/>
<dbReference type="SUPFAM" id="SSF56112">
    <property type="entry name" value="Protein kinase-like (PK-like)"/>
    <property type="match status" value="1"/>
</dbReference>
<dbReference type="Pfam" id="PF00069">
    <property type="entry name" value="Pkinase"/>
    <property type="match status" value="1"/>
</dbReference>
<feature type="region of interest" description="Disordered" evidence="7">
    <location>
        <begin position="319"/>
        <end position="379"/>
    </location>
</feature>
<feature type="domain" description="Protein kinase" evidence="8">
    <location>
        <begin position="301"/>
        <end position="623"/>
    </location>
</feature>
<keyword evidence="10" id="KW-1185">Reference proteome</keyword>
<evidence type="ECO:0000256" key="4">
    <source>
        <dbReference type="ARBA" id="ARBA00022840"/>
    </source>
</evidence>
<dbReference type="FunFam" id="1.10.510.10:FF:000433">
    <property type="entry name" value="MAP kinase kinase PBS2"/>
    <property type="match status" value="1"/>
</dbReference>
<dbReference type="GO" id="GO:0005524">
    <property type="term" value="F:ATP binding"/>
    <property type="evidence" value="ECO:0007669"/>
    <property type="project" value="UniProtKB-KW"/>
</dbReference>
<evidence type="ECO:0000256" key="6">
    <source>
        <dbReference type="ARBA" id="ARBA00038999"/>
    </source>
</evidence>
<evidence type="ECO:0000256" key="2">
    <source>
        <dbReference type="ARBA" id="ARBA00022741"/>
    </source>
</evidence>
<keyword evidence="3 9" id="KW-0418">Kinase</keyword>
<dbReference type="Gene3D" id="3.30.200.20">
    <property type="entry name" value="Phosphorylase Kinase, domain 1"/>
    <property type="match status" value="2"/>
</dbReference>
<feature type="compositionally biased region" description="Polar residues" evidence="7">
    <location>
        <begin position="245"/>
        <end position="257"/>
    </location>
</feature>
<protein>
    <recommendedName>
        <fullName evidence="6">mitogen-activated protein kinase kinase</fullName>
        <ecNumber evidence="6">2.7.12.2</ecNumber>
    </recommendedName>
</protein>
<dbReference type="EC" id="2.7.12.2" evidence="6"/>
<reference evidence="10" key="1">
    <citation type="submission" date="2017-03" db="EMBL/GenBank/DDBJ databases">
        <authorList>
            <person name="Sharma R."/>
            <person name="Thines M."/>
        </authorList>
    </citation>
    <scope>NUCLEOTIDE SEQUENCE [LARGE SCALE GENOMIC DNA]</scope>
</reference>
<evidence type="ECO:0000256" key="1">
    <source>
        <dbReference type="ARBA" id="ARBA00022679"/>
    </source>
</evidence>
<dbReference type="SMART" id="SM00220">
    <property type="entry name" value="S_TKc"/>
    <property type="match status" value="1"/>
</dbReference>
<dbReference type="EMBL" id="FWEW01000140">
    <property type="protein sequence ID" value="SLM33852.1"/>
    <property type="molecule type" value="Genomic_DNA"/>
</dbReference>
<keyword evidence="1" id="KW-0808">Transferase</keyword>
<dbReference type="PANTHER" id="PTHR48013:SF25">
    <property type="entry name" value="MAP KINASE KINASE PBS2"/>
    <property type="match status" value="1"/>
</dbReference>
<evidence type="ECO:0000313" key="9">
    <source>
        <dbReference type="EMBL" id="SLM33852.1"/>
    </source>
</evidence>
<feature type="compositionally biased region" description="Pro residues" evidence="7">
    <location>
        <begin position="12"/>
        <end position="24"/>
    </location>
</feature>
<dbReference type="Gene3D" id="1.10.510.10">
    <property type="entry name" value="Transferase(Phosphotransferase) domain 1"/>
    <property type="match status" value="1"/>
</dbReference>
<keyword evidence="2" id="KW-0547">Nucleotide-binding</keyword>
<dbReference type="InterPro" id="IPR000719">
    <property type="entry name" value="Prot_kinase_dom"/>
</dbReference>
<name>A0A1W5CST7_9LECA</name>
<keyword evidence="4" id="KW-0067">ATP-binding</keyword>
<dbReference type="PROSITE" id="PS50011">
    <property type="entry name" value="PROTEIN_KINASE_DOM"/>
    <property type="match status" value="1"/>
</dbReference>
<sequence length="716" mass="74536">MASPSSDARPSETPPSPDAAPPVNPSVQVEDFALSTNSRQAPRLPSFRSTLSEAPASGIMTASSTPLGTLNAARRPGPAQPSLASISAGGLPQDVQAKMRAFHLSRQGAPPTSNLRMPGNPNMHSISTNNIPMAASHVPGGPIGGALASPNPVTPSAPGGPLVGGPGGFRFPPNARPSAQAHNSAPAVPNARMNPKMSLAAKRGLNRGLKLSDAAGPPIPESGTGVSGAKAGGPDGAKGDANAGTQQPGSGSPKDNSLFSKYSEFVDTKTGTLKFKGKAIIHGKGIEFSSGSSFKISLDEVDNLEELGKGNYGTVYRVRHSRPQMRRPGLGLQGNRAPPSLSASLTTSPLSGPSTPSDGSKEPETARSPVSPVTTSQGSTTGLVMAMKEIRLELDEAKFAAIIMELDILHRCISPFIIDFYGAFFQEGAVYICMEYMDGGSVDKLYGDGVPEGVLRKITMSTVMGLKTLKDEHNIIHRDVKPTNILVNSRGQVKICDFGVSGNLVASIAKTNIGCQSYMAPERIASGGVAQAGANPGGGTYSVQSDIWSLGLSIIECAMGRYPYPPETYSNIFSQLSAIVDGDPPDLPTEGFSDAARGFVRGCLHKIPKLRPTYAMLLRHSWLAPLLKPPTITEEDEDEAESALTDLEPAGPATADKEVAAWVVDAMERRRNGTMGNRAQPALHAAPLDAVPSPSVDIPAGLDVSVAASPTETRAG</sequence>
<feature type="region of interest" description="Disordered" evidence="7">
    <location>
        <begin position="165"/>
        <end position="193"/>
    </location>
</feature>
<feature type="compositionally biased region" description="Low complexity" evidence="7">
    <location>
        <begin position="337"/>
        <end position="358"/>
    </location>
</feature>
<evidence type="ECO:0000256" key="7">
    <source>
        <dbReference type="SAM" id="MobiDB-lite"/>
    </source>
</evidence>
<evidence type="ECO:0000259" key="8">
    <source>
        <dbReference type="PROSITE" id="PS50011"/>
    </source>
</evidence>
<dbReference type="PROSITE" id="PS00108">
    <property type="entry name" value="PROTEIN_KINASE_ST"/>
    <property type="match status" value="1"/>
</dbReference>
<feature type="region of interest" description="Disordered" evidence="7">
    <location>
        <begin position="1"/>
        <end position="91"/>
    </location>
</feature>
<dbReference type="GO" id="GO:0071474">
    <property type="term" value="P:cellular hyperosmotic response"/>
    <property type="evidence" value="ECO:0007669"/>
    <property type="project" value="TreeGrafter"/>
</dbReference>
<feature type="region of interest" description="Disordered" evidence="7">
    <location>
        <begin position="209"/>
        <end position="257"/>
    </location>
</feature>
<accession>A0A1W5CST7</accession>
<evidence type="ECO:0000256" key="5">
    <source>
        <dbReference type="ARBA" id="ARBA00038035"/>
    </source>
</evidence>
<evidence type="ECO:0000256" key="3">
    <source>
        <dbReference type="ARBA" id="ARBA00022777"/>
    </source>
</evidence>
<organism evidence="9 10">
    <name type="scientific">Lasallia pustulata</name>
    <dbReference type="NCBI Taxonomy" id="136370"/>
    <lineage>
        <taxon>Eukaryota</taxon>
        <taxon>Fungi</taxon>
        <taxon>Dikarya</taxon>
        <taxon>Ascomycota</taxon>
        <taxon>Pezizomycotina</taxon>
        <taxon>Lecanoromycetes</taxon>
        <taxon>OSLEUM clade</taxon>
        <taxon>Umbilicariomycetidae</taxon>
        <taxon>Umbilicariales</taxon>
        <taxon>Umbilicariaceae</taxon>
        <taxon>Lasallia</taxon>
    </lineage>
</organism>
<dbReference type="GO" id="GO:0004708">
    <property type="term" value="F:MAP kinase kinase activity"/>
    <property type="evidence" value="ECO:0007669"/>
    <property type="project" value="UniProtKB-EC"/>
</dbReference>
<evidence type="ECO:0000313" key="10">
    <source>
        <dbReference type="Proteomes" id="UP000192927"/>
    </source>
</evidence>